<dbReference type="EMBL" id="NKYE01000014">
    <property type="protein sequence ID" value="OZM71232.1"/>
    <property type="molecule type" value="Genomic_DNA"/>
</dbReference>
<dbReference type="Proteomes" id="UP000242444">
    <property type="component" value="Unassembled WGS sequence"/>
</dbReference>
<protein>
    <recommendedName>
        <fullName evidence="4">DUF1800 domain-containing protein</fullName>
    </recommendedName>
</protein>
<reference evidence="2 3" key="1">
    <citation type="submission" date="2017-07" db="EMBL/GenBank/DDBJ databases">
        <title>Amycolatopsis antarcticus sp. nov., isolated from the surface of an Antarcticus brown macroalga.</title>
        <authorList>
            <person name="Wang J."/>
            <person name="Leiva S."/>
            <person name="Huang J."/>
            <person name="Huang Y."/>
        </authorList>
    </citation>
    <scope>NUCLEOTIDE SEQUENCE [LARGE SCALE GENOMIC DNA]</scope>
    <source>
        <strain evidence="2 3">AU-G6</strain>
    </source>
</reference>
<feature type="compositionally biased region" description="Basic and acidic residues" evidence="1">
    <location>
        <begin position="59"/>
        <end position="81"/>
    </location>
</feature>
<dbReference type="InParanoid" id="A0A263CYJ9"/>
<proteinExistence type="predicted"/>
<feature type="region of interest" description="Disordered" evidence="1">
    <location>
        <begin position="49"/>
        <end position="81"/>
    </location>
</feature>
<keyword evidence="3" id="KW-1185">Reference proteome</keyword>
<dbReference type="AlphaFoldDB" id="A0A263CYJ9"/>
<dbReference type="RefSeq" id="WP_094864535.1">
    <property type="nucleotide sequence ID" value="NZ_NKYE01000014.1"/>
</dbReference>
<evidence type="ECO:0008006" key="4">
    <source>
        <dbReference type="Google" id="ProtNLM"/>
    </source>
</evidence>
<comment type="caution">
    <text evidence="2">The sequence shown here is derived from an EMBL/GenBank/DDBJ whole genome shotgun (WGS) entry which is preliminary data.</text>
</comment>
<dbReference type="Pfam" id="PF08811">
    <property type="entry name" value="DUF1800"/>
    <property type="match status" value="1"/>
</dbReference>
<sequence length="437" mass="46669">MTPVDERTAISRLLDRLNFGPAPGELDRRVPRGFTATLDELLTPAAPVVLPDLGPLPEKSGKKGEKNSAEKGAAKEAKDLRARQEATAVSWWLDRMVTEPTATERLTWFWHGHFATSAQKVKYPALMLRQIDLFRRQGMGSFSDLAEAVLVDPAMLIWLDGRRNTAEAPNENLSREFMELFALGVGNYTEDDVREGARALTGWTVSKDGNAELATKKQDGGEKTLLGVTAAHDVRSFAATVLANPESAPYVAGRLWERLVSDTAPPGEVLDRLTAACGPGRDVRALVRAIALEPAFIDSASAVVKQPVEWGVGLMRALGLRPSTMDAETAKGLTGGLRGMGQVPLRPPSVGGWPSGQAWLNTSAGLSRLRLAQLLASKAELGGLRGTAEPERPDAVGLLLGVPAWSDRSRAALSTVAGDPMQLVAAAACSPEYVVSG</sequence>
<dbReference type="InterPro" id="IPR014917">
    <property type="entry name" value="DUF1800"/>
</dbReference>
<evidence type="ECO:0000313" key="3">
    <source>
        <dbReference type="Proteomes" id="UP000242444"/>
    </source>
</evidence>
<evidence type="ECO:0000313" key="2">
    <source>
        <dbReference type="EMBL" id="OZM71232.1"/>
    </source>
</evidence>
<dbReference type="OrthoDB" id="9772295at2"/>
<accession>A0A263CYJ9</accession>
<organism evidence="2 3">
    <name type="scientific">Amycolatopsis antarctica</name>
    <dbReference type="NCBI Taxonomy" id="1854586"/>
    <lineage>
        <taxon>Bacteria</taxon>
        <taxon>Bacillati</taxon>
        <taxon>Actinomycetota</taxon>
        <taxon>Actinomycetes</taxon>
        <taxon>Pseudonocardiales</taxon>
        <taxon>Pseudonocardiaceae</taxon>
        <taxon>Amycolatopsis</taxon>
    </lineage>
</organism>
<gene>
    <name evidence="2" type="ORF">CFN78_20740</name>
</gene>
<evidence type="ECO:0000256" key="1">
    <source>
        <dbReference type="SAM" id="MobiDB-lite"/>
    </source>
</evidence>
<name>A0A263CYJ9_9PSEU</name>